<dbReference type="Proteomes" id="UP000315751">
    <property type="component" value="Unassembled WGS sequence"/>
</dbReference>
<proteinExistence type="predicted"/>
<comment type="caution">
    <text evidence="1">The sequence shown here is derived from an EMBL/GenBank/DDBJ whole genome shotgun (WGS) entry which is preliminary data.</text>
</comment>
<accession>A0A560HA02</accession>
<organism evidence="1 2">
    <name type="scientific">Nitrospirillum amazonense</name>
    <dbReference type="NCBI Taxonomy" id="28077"/>
    <lineage>
        <taxon>Bacteria</taxon>
        <taxon>Pseudomonadati</taxon>
        <taxon>Pseudomonadota</taxon>
        <taxon>Alphaproteobacteria</taxon>
        <taxon>Rhodospirillales</taxon>
        <taxon>Azospirillaceae</taxon>
        <taxon>Nitrospirillum</taxon>
    </lineage>
</organism>
<dbReference type="EMBL" id="VITR01000006">
    <property type="protein sequence ID" value="TWB42619.1"/>
    <property type="molecule type" value="Genomic_DNA"/>
</dbReference>
<name>A0A560HA02_9PROT</name>
<dbReference type="AlphaFoldDB" id="A0A560HA02"/>
<evidence type="ECO:0000313" key="1">
    <source>
        <dbReference type="EMBL" id="TWB42619.1"/>
    </source>
</evidence>
<gene>
    <name evidence="1" type="ORF">FBZ90_106219</name>
</gene>
<sequence length="111" mass="12807">MIDEDYIKNLCSQIENEGLYGGVTNRHYAIIHEIESIMGNSVRYYTGCLVDLIKKKRIDDIRAHTVHALGWLGRIENSAGMINHAEAERTTRERFFRIDLPEPFICQQAVI</sequence>
<protein>
    <submittedName>
        <fullName evidence="1">Uncharacterized protein</fullName>
    </submittedName>
</protein>
<evidence type="ECO:0000313" key="2">
    <source>
        <dbReference type="Proteomes" id="UP000315751"/>
    </source>
</evidence>
<keyword evidence="2" id="KW-1185">Reference proteome</keyword>
<reference evidence="1 2" key="1">
    <citation type="submission" date="2019-06" db="EMBL/GenBank/DDBJ databases">
        <title>Genomic Encyclopedia of Type Strains, Phase IV (KMG-V): Genome sequencing to study the core and pangenomes of soil and plant-associated prokaryotes.</title>
        <authorList>
            <person name="Whitman W."/>
        </authorList>
    </citation>
    <scope>NUCLEOTIDE SEQUENCE [LARGE SCALE GENOMIC DNA]</scope>
    <source>
        <strain evidence="1 2">BR 11622</strain>
    </source>
</reference>